<proteinExistence type="inferred from homology"/>
<feature type="transmembrane region" description="Helical" evidence="7">
    <location>
        <begin position="116"/>
        <end position="139"/>
    </location>
</feature>
<keyword evidence="8" id="KW-0282">Flagellum</keyword>
<dbReference type="InterPro" id="IPR001712">
    <property type="entry name" value="T3SS_FHIPEP"/>
</dbReference>
<feature type="transmembrane region" description="Helical" evidence="7">
    <location>
        <begin position="76"/>
        <end position="96"/>
    </location>
</feature>
<dbReference type="NCBIfam" id="TIGR01398">
    <property type="entry name" value="FlhA"/>
    <property type="match status" value="1"/>
</dbReference>
<keyword evidence="4 7" id="KW-0812">Transmembrane</keyword>
<feature type="transmembrane region" description="Helical" evidence="7">
    <location>
        <begin position="208"/>
        <end position="228"/>
    </location>
</feature>
<keyword evidence="8" id="KW-0966">Cell projection</keyword>
<dbReference type="InterPro" id="IPR042194">
    <property type="entry name" value="FHIPEP_1"/>
</dbReference>
<dbReference type="InterPro" id="IPR006301">
    <property type="entry name" value="FlhA"/>
</dbReference>
<organism evidence="8 9">
    <name type="scientific">Shewanella marisflavi</name>
    <dbReference type="NCBI Taxonomy" id="260364"/>
    <lineage>
        <taxon>Bacteria</taxon>
        <taxon>Pseudomonadati</taxon>
        <taxon>Pseudomonadota</taxon>
        <taxon>Gammaproteobacteria</taxon>
        <taxon>Alteromonadales</taxon>
        <taxon>Shewanellaceae</taxon>
        <taxon>Shewanella</taxon>
    </lineage>
</organism>
<dbReference type="PANTHER" id="PTHR30161:SF1">
    <property type="entry name" value="FLAGELLAR BIOSYNTHESIS PROTEIN FLHA-RELATED"/>
    <property type="match status" value="1"/>
</dbReference>
<reference evidence="8 9" key="1">
    <citation type="submission" date="2019-06" db="EMBL/GenBank/DDBJ databases">
        <title>Complete genome of Shewanella marisflavi ECSMB14101, a mussel settlement-inducing bacterium isolated from East China Sea.</title>
        <authorList>
            <person name="Yang J."/>
            <person name="Liang X."/>
            <person name="Chang R."/>
            <person name="Peng L."/>
        </authorList>
    </citation>
    <scope>NUCLEOTIDE SEQUENCE [LARGE SCALE GENOMIC DNA]</scope>
    <source>
        <strain evidence="8 9">ECSMB14101</strain>
    </source>
</reference>
<keyword evidence="7" id="KW-0653">Protein transport</keyword>
<keyword evidence="7" id="KW-0813">Transport</keyword>
<evidence type="ECO:0000313" key="8">
    <source>
        <dbReference type="EMBL" id="QDF75891.1"/>
    </source>
</evidence>
<dbReference type="InterPro" id="IPR025505">
    <property type="entry name" value="FHIPEP_CS"/>
</dbReference>
<comment type="subcellular location">
    <subcellularLocation>
        <location evidence="1 7">Cell membrane</location>
        <topology evidence="1 7">Multi-pass membrane protein</topology>
    </subcellularLocation>
</comment>
<dbReference type="PIRSF" id="PIRSF005419">
    <property type="entry name" value="FlhA"/>
    <property type="match status" value="1"/>
</dbReference>
<dbReference type="Proteomes" id="UP000318758">
    <property type="component" value="Chromosome"/>
</dbReference>
<gene>
    <name evidence="7 8" type="primary">flhA</name>
    <name evidence="8" type="ORF">FGA12_12455</name>
</gene>
<feature type="transmembrane region" description="Helical" evidence="7">
    <location>
        <begin position="240"/>
        <end position="267"/>
    </location>
</feature>
<keyword evidence="5 7" id="KW-1133">Transmembrane helix</keyword>
<evidence type="ECO:0000256" key="6">
    <source>
        <dbReference type="ARBA" id="ARBA00023136"/>
    </source>
</evidence>
<evidence type="ECO:0000256" key="4">
    <source>
        <dbReference type="ARBA" id="ARBA00022692"/>
    </source>
</evidence>
<dbReference type="PANTHER" id="PTHR30161">
    <property type="entry name" value="FLAGELLAR EXPORT PROTEIN, MEMBRANE FLHA SUBUNIT-RELATED"/>
    <property type="match status" value="1"/>
</dbReference>
<sequence length="699" mass="75100">MDLKATLGQIKQVKPANFKGIGTPILVLAALAMIVLPMPAFLLDILFSFNIALALVVLLVAIYTDRPLDFAAFPTVLLVATLLRLALNVASTRIVLLEGHNGGDAAGKVIEAFGSVVIGGNYAVGLVVFLILIIINFAVVTKGAGRISEVSARFTLDAMPGKQMAIDADLNAGVLNQDQARIRRAEVTKEADFYGAMDGASKFVKGDAIAGIMILVINILGGFVIGMVQHGLDFSSAVEIYTLLTIGDGLVAQIPGLLLSIAAALMVTRQNESGDMGQMVMSQMFDNPKSLIIASGVLLIMGIVPGMPHFAFLSFGLITAAGAYFLHRKKDLDRQRALEIAKTSPATPGDAKPKELSWDDVQQVDTIGLEVGYRLIPLVDKGQGGELLGRIKGVRKKLSQELGFLVPAVHIRDNLDLAPNTYRISLMGVASGEAEIRHDCELAINPGQVYGKLDGVETTDPAFGLEAVWIAPELREHAQTLGYTVVDAATVVATHLSQLLTNNASKLLGYEEVQQLMDMLAKHSPKLVSGFIPDVLPLGTVVKVMQNLLNEGVSIRDLKTIVQTLLEYGPKSNDTEVLTAAVRIALKRMIVQEISGLEPEIPVITLAPELEQMLHQSMQATGGEGPNIEPSLAERMQKSLLDASQRQEMVGQPAILLTSGMLRSTLSRFVKHTIPNLRVISYQEVPDEKQIRIVSAVGQ</sequence>
<evidence type="ECO:0000313" key="9">
    <source>
        <dbReference type="Proteomes" id="UP000318758"/>
    </source>
</evidence>
<dbReference type="Gene3D" id="3.40.50.12790">
    <property type="entry name" value="FHIPEP family, domain 4"/>
    <property type="match status" value="1"/>
</dbReference>
<dbReference type="Gene3D" id="1.10.8.540">
    <property type="entry name" value="FHIPEP family, domain 3"/>
    <property type="match status" value="1"/>
</dbReference>
<feature type="transmembrane region" description="Helical" evidence="7">
    <location>
        <begin position="21"/>
        <end position="39"/>
    </location>
</feature>
<dbReference type="InterPro" id="IPR042193">
    <property type="entry name" value="FHIPEP_3"/>
</dbReference>
<evidence type="ECO:0000256" key="2">
    <source>
        <dbReference type="ARBA" id="ARBA00008835"/>
    </source>
</evidence>
<comment type="function">
    <text evidence="7">Required for formation of the rod structure of the flagellar apparatus. Together with FliI and FliH, may constitute the export apparatus of flagellin.</text>
</comment>
<comment type="similarity">
    <text evidence="2 7">Belongs to the FHIPEP (flagella/HR/invasion proteins export pore) family.</text>
</comment>
<keyword evidence="8" id="KW-0969">Cilium</keyword>
<accession>A0ABX5WP25</accession>
<dbReference type="PROSITE" id="PS00994">
    <property type="entry name" value="FHIPEP"/>
    <property type="match status" value="1"/>
</dbReference>
<evidence type="ECO:0000256" key="7">
    <source>
        <dbReference type="RuleBase" id="RU364093"/>
    </source>
</evidence>
<feature type="transmembrane region" description="Helical" evidence="7">
    <location>
        <begin position="45"/>
        <end position="64"/>
    </location>
</feature>
<keyword evidence="6 7" id="KW-0472">Membrane</keyword>
<evidence type="ECO:0000256" key="3">
    <source>
        <dbReference type="ARBA" id="ARBA00022475"/>
    </source>
</evidence>
<dbReference type="Pfam" id="PF00771">
    <property type="entry name" value="FHIPEP"/>
    <property type="match status" value="1"/>
</dbReference>
<dbReference type="Gene3D" id="3.40.30.60">
    <property type="entry name" value="FHIPEP family, domain 1"/>
    <property type="match status" value="1"/>
</dbReference>
<feature type="transmembrane region" description="Helical" evidence="7">
    <location>
        <begin position="288"/>
        <end position="304"/>
    </location>
</feature>
<protein>
    <recommendedName>
        <fullName evidence="7">Flagellar biosynthesis protein FlhA</fullName>
    </recommendedName>
</protein>
<keyword evidence="7" id="KW-1006">Bacterial flagellum protein export</keyword>
<dbReference type="InterPro" id="IPR042196">
    <property type="entry name" value="FHIPEP_4"/>
</dbReference>
<evidence type="ECO:0000256" key="1">
    <source>
        <dbReference type="ARBA" id="ARBA00004651"/>
    </source>
</evidence>
<evidence type="ECO:0000256" key="5">
    <source>
        <dbReference type="ARBA" id="ARBA00022989"/>
    </source>
</evidence>
<dbReference type="PRINTS" id="PR00949">
    <property type="entry name" value="TYPE3IMAPROT"/>
</dbReference>
<dbReference type="EMBL" id="CP041153">
    <property type="protein sequence ID" value="QDF75891.1"/>
    <property type="molecule type" value="Genomic_DNA"/>
</dbReference>
<keyword evidence="7" id="KW-1005">Bacterial flagellum biogenesis</keyword>
<keyword evidence="9" id="KW-1185">Reference proteome</keyword>
<dbReference type="RefSeq" id="WP_033540679.1">
    <property type="nucleotide sequence ID" value="NZ_CP041153.1"/>
</dbReference>
<name>A0ABX5WP25_9GAMM</name>
<keyword evidence="3 7" id="KW-1003">Cell membrane</keyword>